<evidence type="ECO:0000313" key="2">
    <source>
        <dbReference type="EMBL" id="GLH65890.1"/>
    </source>
</evidence>
<sequence>MLPRLNQAVLGASLLALLACSGGGDSKAPTIVTGPASMPSATTAVFDPANGAVPLPNILATASYVHVDGTPGQLTYSATPSGVAGDLNINPGVPLTPDKALAYVNFAEVGGTHAVSGLNAPIFIAFSTPFNTSTVDGNIKVFKITPDNTSDPASTENNALTFTDISGQFTFTSFAAPTYAANGVTVTNANAWGVYAMPKLPLLPGTRYLYVVTNRVLDSAGKPISASPYFEALKSVTPLSGAFGKLEPIRANAMVTGSTTNIQLSGYKKVMDDLITAHTTTTVTSRSDIALMGRFITTGAGYIPTDPLNATPALAAVRIPVEMSLWAYANNAAVPNAAAPGLNLVDFSTSESRAWSNSVSNFAVVGTNAVPDAASADAEVTGSGSIGSIFRTADANNPGHLKYIPHSSVGQVAWGSFEGADFQMDPYYAHANPSISGNMDTVFGTTPAIYNPGTSTTPGTGLLRATRNPSGVLRGFYHKTRTVPFVIITPAGNAPAGGFPVAIFMHGIGRSKEDVLPVANTLCTAGFAVVSIDQAVHGFPGGPGSLTPTGITTGGGNGRPQAEWASNFFMLPSILTARTNVQTSAFNLWRLQRVLIQPAADTTSLQAAMAAAGKTLNNTAPTSASAGATQFIGQSLGSITGTYFLAGNSSQTGGNNPKGLLSVPGGRLAWILKESPSFATTVAGGLALAKVPTNSTAFFQFFALAQAVADPIDPATMATPTSLTSASRLGNGRILIQEAIGDTVIQNACGNYFVNALAGRKPQFGADPSVGFTHVLRTTDTTDPANKYIFGGSTLADFTTKKSAVAPETTTGSSHPTQGIMQYGTLTSPASHGLLLDGAILADTAAAQRQLAIWVLTGKVADGADATNGYPSIQTNTLLPVHLPSPYGPESLVINYPTKE</sequence>
<keyword evidence="3" id="KW-1185">Reference proteome</keyword>
<proteinExistence type="predicted"/>
<dbReference type="SUPFAM" id="SSF53474">
    <property type="entry name" value="alpha/beta-Hydrolases"/>
    <property type="match status" value="1"/>
</dbReference>
<dbReference type="RefSeq" id="WP_285605981.1">
    <property type="nucleotide sequence ID" value="NZ_BSDC01000001.1"/>
</dbReference>
<accession>A0ABQ5PTT9</accession>
<dbReference type="Gene3D" id="3.40.50.1820">
    <property type="entry name" value="alpha/beta hydrolase"/>
    <property type="match status" value="1"/>
</dbReference>
<organism evidence="2 3">
    <name type="scientific">Geothrix edaphica</name>
    <dbReference type="NCBI Taxonomy" id="2927976"/>
    <lineage>
        <taxon>Bacteria</taxon>
        <taxon>Pseudomonadati</taxon>
        <taxon>Acidobacteriota</taxon>
        <taxon>Holophagae</taxon>
        <taxon>Holophagales</taxon>
        <taxon>Holophagaceae</taxon>
        <taxon>Geothrix</taxon>
    </lineage>
</organism>
<dbReference type="EMBL" id="BSDC01000001">
    <property type="protein sequence ID" value="GLH65890.1"/>
    <property type="molecule type" value="Genomic_DNA"/>
</dbReference>
<evidence type="ECO:0008006" key="4">
    <source>
        <dbReference type="Google" id="ProtNLM"/>
    </source>
</evidence>
<evidence type="ECO:0000256" key="1">
    <source>
        <dbReference type="SAM" id="SignalP"/>
    </source>
</evidence>
<keyword evidence="1" id="KW-0732">Signal</keyword>
<feature type="signal peptide" evidence="1">
    <location>
        <begin position="1"/>
        <end position="21"/>
    </location>
</feature>
<dbReference type="InterPro" id="IPR029058">
    <property type="entry name" value="AB_hydrolase_fold"/>
</dbReference>
<name>A0ABQ5PTT9_9BACT</name>
<dbReference type="PROSITE" id="PS51257">
    <property type="entry name" value="PROKAR_LIPOPROTEIN"/>
    <property type="match status" value="1"/>
</dbReference>
<evidence type="ECO:0000313" key="3">
    <source>
        <dbReference type="Proteomes" id="UP001165044"/>
    </source>
</evidence>
<comment type="caution">
    <text evidence="2">The sequence shown here is derived from an EMBL/GenBank/DDBJ whole genome shotgun (WGS) entry which is preliminary data.</text>
</comment>
<feature type="chain" id="PRO_5046971872" description="Bacterial virulence factor lipase N-terminal domain-containing protein" evidence="1">
    <location>
        <begin position="22"/>
        <end position="900"/>
    </location>
</feature>
<dbReference type="Proteomes" id="UP001165044">
    <property type="component" value="Unassembled WGS sequence"/>
</dbReference>
<reference evidence="2" key="1">
    <citation type="journal article" date="2023" name="Antonie Van Leeuwenhoek">
        <title>Mesoterricola silvestris gen. nov., sp. nov., Mesoterricola sediminis sp. nov., Geothrix oryzae sp. nov., Geothrix edaphica sp. nov., Geothrix rubra sp. nov., and Geothrix limicola sp. nov., six novel members of Acidobacteriota isolated from soils.</title>
        <authorList>
            <person name="Itoh H."/>
            <person name="Sugisawa Y."/>
            <person name="Mise K."/>
            <person name="Xu Z."/>
            <person name="Kuniyasu M."/>
            <person name="Ushijima N."/>
            <person name="Kawano K."/>
            <person name="Kobayashi E."/>
            <person name="Shiratori Y."/>
            <person name="Masuda Y."/>
            <person name="Senoo K."/>
        </authorList>
    </citation>
    <scope>NUCLEOTIDE SEQUENCE</scope>
    <source>
        <strain evidence="2">Red802</strain>
    </source>
</reference>
<gene>
    <name evidence="2" type="ORF">GETHED_02540</name>
</gene>
<protein>
    <recommendedName>
        <fullName evidence="4">Bacterial virulence factor lipase N-terminal domain-containing protein</fullName>
    </recommendedName>
</protein>